<feature type="signal peptide" evidence="1">
    <location>
        <begin position="1"/>
        <end position="16"/>
    </location>
</feature>
<dbReference type="Pfam" id="PF00656">
    <property type="entry name" value="Peptidase_C14"/>
    <property type="match status" value="1"/>
</dbReference>
<keyword evidence="1" id="KW-0732">Signal</keyword>
<gene>
    <name evidence="3" type="ORF">KMW28_21750</name>
</gene>
<organism evidence="3 4">
    <name type="scientific">Flammeovirga yaeyamensis</name>
    <dbReference type="NCBI Taxonomy" id="367791"/>
    <lineage>
        <taxon>Bacteria</taxon>
        <taxon>Pseudomonadati</taxon>
        <taxon>Bacteroidota</taxon>
        <taxon>Cytophagia</taxon>
        <taxon>Cytophagales</taxon>
        <taxon>Flammeovirgaceae</taxon>
        <taxon>Flammeovirga</taxon>
    </lineage>
</organism>
<dbReference type="RefSeq" id="WP_169662266.1">
    <property type="nucleotide sequence ID" value="NZ_CP076133.1"/>
</dbReference>
<evidence type="ECO:0000259" key="2">
    <source>
        <dbReference type="Pfam" id="PF00656"/>
    </source>
</evidence>
<evidence type="ECO:0000256" key="1">
    <source>
        <dbReference type="SAM" id="SignalP"/>
    </source>
</evidence>
<dbReference type="SUPFAM" id="SSF52129">
    <property type="entry name" value="Caspase-like"/>
    <property type="match status" value="1"/>
</dbReference>
<dbReference type="GO" id="GO:0004197">
    <property type="term" value="F:cysteine-type endopeptidase activity"/>
    <property type="evidence" value="ECO:0007669"/>
    <property type="project" value="InterPro"/>
</dbReference>
<dbReference type="KEGG" id="fya:KMW28_21750"/>
<feature type="domain" description="Peptidase C14 caspase" evidence="2">
    <location>
        <begin position="266"/>
        <end position="480"/>
    </location>
</feature>
<reference evidence="3 4" key="1">
    <citation type="submission" date="2021-05" db="EMBL/GenBank/DDBJ databases">
        <title>Comparative genomic studies on the polysaccharide-degrading batcterial strains of the Flammeovirga genus.</title>
        <authorList>
            <person name="Zewei F."/>
            <person name="Zheng Z."/>
            <person name="Yu L."/>
            <person name="Ruyue G."/>
            <person name="Yanhong M."/>
            <person name="Yuanyuan C."/>
            <person name="Jingyan G."/>
            <person name="Wenjun H."/>
        </authorList>
    </citation>
    <scope>NUCLEOTIDE SEQUENCE [LARGE SCALE GENOMIC DNA]</scope>
    <source>
        <strain evidence="3 4">NBRC:100898</strain>
    </source>
</reference>
<protein>
    <submittedName>
        <fullName evidence="3">Caspase family protein</fullName>
    </submittedName>
</protein>
<feature type="chain" id="PRO_5043779823" evidence="1">
    <location>
        <begin position="17"/>
        <end position="500"/>
    </location>
</feature>
<dbReference type="EMBL" id="CP076133">
    <property type="protein sequence ID" value="QWG05051.1"/>
    <property type="molecule type" value="Genomic_DNA"/>
</dbReference>
<dbReference type="InterPro" id="IPR029030">
    <property type="entry name" value="Caspase-like_dom_sf"/>
</dbReference>
<dbReference type="InterPro" id="IPR050452">
    <property type="entry name" value="Metacaspase"/>
</dbReference>
<dbReference type="GO" id="GO:0006508">
    <property type="term" value="P:proteolysis"/>
    <property type="evidence" value="ECO:0007669"/>
    <property type="project" value="InterPro"/>
</dbReference>
<dbReference type="InterPro" id="IPR011600">
    <property type="entry name" value="Pept_C14_caspase"/>
</dbReference>
<dbReference type="PANTHER" id="PTHR48104">
    <property type="entry name" value="METACASPASE-4"/>
    <property type="match status" value="1"/>
</dbReference>
<sequence>MRLIILLSLFSSLLFAQEINYPKIDPHQKVVLFEDHFDQNNFNWDEHEYLQYDATEQKIANNQYRLTSYDKTTETYAILRNFDFPKYDNFEIITSMKYEGLNDKGGNMFVWGYNYKKGSEYSFGFNGRGEMCVRYTDKRKKEQFLMPWTFTDKVKQDDFNELKVLKMENWYYLFINGFCFFKFPYKELLPYEDAIGWEGKGTDMSIDYFIVTGINSSIDEYTESLIHSTSAFDTPNNEVVVTNKSAGILKLKIDSVENELIKGEYYALLIANEKYEDKDWANLKHPINDTKKLKSILTKKYQFKEENIVYVENGTRTDILKGFNEIIKRTHEDDKVLIYYSGHGIYDYRAEEGFWIPSNGGSVDDTEWIANSSLTRKIKSISANHVFLISDSCFGGSIFKLSRGKLTSIEKSVKKYIEKKSRKGMTSGALDTVPDKSVFANYLYEYLKNNTKKYLTTTSLFNGISEIVALNSENIPQYSVLQNTGDEGGQFVFYNAGGLD</sequence>
<dbReference type="AlphaFoldDB" id="A0AAX1NED7"/>
<dbReference type="Gene3D" id="3.40.50.1460">
    <property type="match status" value="1"/>
</dbReference>
<evidence type="ECO:0000313" key="4">
    <source>
        <dbReference type="Proteomes" id="UP000678679"/>
    </source>
</evidence>
<dbReference type="GO" id="GO:0005737">
    <property type="term" value="C:cytoplasm"/>
    <property type="evidence" value="ECO:0007669"/>
    <property type="project" value="TreeGrafter"/>
</dbReference>
<dbReference type="PANTHER" id="PTHR48104:SF30">
    <property type="entry name" value="METACASPASE-1"/>
    <property type="match status" value="1"/>
</dbReference>
<proteinExistence type="predicted"/>
<accession>A0AAX1NED7</accession>
<evidence type="ECO:0000313" key="3">
    <source>
        <dbReference type="EMBL" id="QWG05051.1"/>
    </source>
</evidence>
<name>A0AAX1NED7_9BACT</name>
<dbReference type="Proteomes" id="UP000678679">
    <property type="component" value="Chromosome 2"/>
</dbReference>
<keyword evidence="4" id="KW-1185">Reference proteome</keyword>